<evidence type="ECO:0000313" key="12">
    <source>
        <dbReference type="Proteomes" id="UP000593567"/>
    </source>
</evidence>
<dbReference type="Gene3D" id="1.20.58.1220">
    <property type="entry name" value="Exo84p, C-terminal helical domain"/>
    <property type="match status" value="1"/>
</dbReference>
<evidence type="ECO:0000313" key="11">
    <source>
        <dbReference type="EMBL" id="KAF6024814.1"/>
    </source>
</evidence>
<dbReference type="InterPro" id="IPR033961">
    <property type="entry name" value="Exo84"/>
</dbReference>
<keyword evidence="12" id="KW-1185">Reference proteome</keyword>
<dbReference type="GO" id="GO:0006893">
    <property type="term" value="P:Golgi to plasma membrane transport"/>
    <property type="evidence" value="ECO:0007669"/>
    <property type="project" value="TreeGrafter"/>
</dbReference>
<dbReference type="InterPro" id="IPR001849">
    <property type="entry name" value="PH_domain"/>
</dbReference>
<protein>
    <recommendedName>
        <fullName evidence="5">Exocyst complex component 8</fullName>
    </recommendedName>
</protein>
<dbReference type="AlphaFoldDB" id="A0A7J7JGQ1"/>
<evidence type="ECO:0000256" key="9">
    <source>
        <dbReference type="SAM" id="MobiDB-lite"/>
    </source>
</evidence>
<organism evidence="11 12">
    <name type="scientific">Bugula neritina</name>
    <name type="common">Brown bryozoan</name>
    <name type="synonym">Sertularia neritina</name>
    <dbReference type="NCBI Taxonomy" id="10212"/>
    <lineage>
        <taxon>Eukaryota</taxon>
        <taxon>Metazoa</taxon>
        <taxon>Spiralia</taxon>
        <taxon>Lophotrochozoa</taxon>
        <taxon>Bryozoa</taxon>
        <taxon>Gymnolaemata</taxon>
        <taxon>Cheilostomatida</taxon>
        <taxon>Flustrina</taxon>
        <taxon>Buguloidea</taxon>
        <taxon>Bugulidae</taxon>
        <taxon>Bugula</taxon>
    </lineage>
</organism>
<evidence type="ECO:0000256" key="3">
    <source>
        <dbReference type="ARBA" id="ARBA00004624"/>
    </source>
</evidence>
<dbReference type="InterPro" id="IPR042561">
    <property type="entry name" value="Exo84_C_1"/>
</dbReference>
<dbReference type="OrthoDB" id="642193at2759"/>
<dbReference type="EMBL" id="VXIV02002529">
    <property type="protein sequence ID" value="KAF6024814.1"/>
    <property type="molecule type" value="Genomic_DNA"/>
</dbReference>
<dbReference type="Pfam" id="PF08700">
    <property type="entry name" value="VPS51_Exo84_N"/>
    <property type="match status" value="1"/>
</dbReference>
<evidence type="ECO:0000256" key="4">
    <source>
        <dbReference type="ARBA" id="ARBA00007210"/>
    </source>
</evidence>
<dbReference type="GO" id="GO:0000145">
    <property type="term" value="C:exocyst"/>
    <property type="evidence" value="ECO:0007669"/>
    <property type="project" value="InterPro"/>
</dbReference>
<comment type="function">
    <text evidence="1">Component of the exocyst complex involved in the docking of exocytic vesicles with fusion sites on the plasma membrane.</text>
</comment>
<reference evidence="11" key="1">
    <citation type="submission" date="2020-06" db="EMBL/GenBank/DDBJ databases">
        <title>Draft genome of Bugula neritina, a colonial animal packing powerful symbionts and potential medicines.</title>
        <authorList>
            <person name="Rayko M."/>
        </authorList>
    </citation>
    <scope>NUCLEOTIDE SEQUENCE [LARGE SCALE GENOMIC DNA]</scope>
    <source>
        <strain evidence="11">Kwan_BN1</strain>
    </source>
</reference>
<comment type="similarity">
    <text evidence="4">Belongs to the EXO84 family.</text>
</comment>
<keyword evidence="7" id="KW-0268">Exocytosis</keyword>
<gene>
    <name evidence="11" type="ORF">EB796_016873</name>
</gene>
<dbReference type="InterPro" id="IPR011993">
    <property type="entry name" value="PH-like_dom_sf"/>
</dbReference>
<proteinExistence type="inferred from homology"/>
<evidence type="ECO:0000256" key="8">
    <source>
        <dbReference type="ARBA" id="ARBA00022927"/>
    </source>
</evidence>
<accession>A0A7J7JGQ1</accession>
<dbReference type="SUPFAM" id="SSF74788">
    <property type="entry name" value="Cullin repeat-like"/>
    <property type="match status" value="1"/>
</dbReference>
<dbReference type="PROSITE" id="PS50003">
    <property type="entry name" value="PH_DOMAIN"/>
    <property type="match status" value="1"/>
</dbReference>
<dbReference type="Gene3D" id="2.30.29.30">
    <property type="entry name" value="Pleckstrin-homology domain (PH domain)/Phosphotyrosine-binding domain (PTB)"/>
    <property type="match status" value="1"/>
</dbReference>
<name>A0A7J7JGQ1_BUGNE</name>
<dbReference type="GO" id="GO:0015031">
    <property type="term" value="P:protein transport"/>
    <property type="evidence" value="ECO:0007669"/>
    <property type="project" value="UniProtKB-KW"/>
</dbReference>
<dbReference type="SUPFAM" id="SSF50729">
    <property type="entry name" value="PH domain-like"/>
    <property type="match status" value="1"/>
</dbReference>
<dbReference type="Pfam" id="PF25345">
    <property type="entry name" value="PH_EXO84"/>
    <property type="match status" value="1"/>
</dbReference>
<dbReference type="Pfam" id="PF16528">
    <property type="entry name" value="Exo84_C"/>
    <property type="match status" value="1"/>
</dbReference>
<sequence length="504" mass="57736">MEGSSLLEALTSENFDLEKYVNTLTVEGDDGLLEGRQKLQALGDETRRALKKNVYENYLKFIEAAKEIYILEGEMYQLNHMLTEQKNVMENIMENSIASDKIEVDPTDEQDSRKNLAFLMEKVEGCSHVMEVSGRYLVHDGDVVEIEPESFSLLQKCHMFLLNDSLMLATWQPNANKRGPIKYKFQALYELDSLAVVNVRDAGHVKNAFKVLMFPDTRMYQAENPKAKRQWLEYLEEVKKKKAAKDKARREALAAAERKELASPEGKNPSYNPFDSEATAEGELFSMEGLKEVPEDLDVLIAQRDFEGAVDQIEEVNARLSEVMVKSPVLREYSSRVDHRVKQLTDILMQELLAPPERTMRSGTNSARTAVTQLIRLGKSAQACRLFLKNRDIVIRYNMRQLKIEGATSLYIRRLCEVFFDTLKETCKEFYKAFPQQFYGCFSGVIVWAREELESFVEVYKRQVFGSKSGISAIADCVYIARTSCTKVSVLVHRVYVFKCVQIN</sequence>
<evidence type="ECO:0000259" key="10">
    <source>
        <dbReference type="PROSITE" id="PS50003"/>
    </source>
</evidence>
<comment type="caution">
    <text evidence="11">The sequence shown here is derived from an EMBL/GenBank/DDBJ whole genome shotgun (WGS) entry which is preliminary data.</text>
</comment>
<feature type="region of interest" description="Disordered" evidence="9">
    <location>
        <begin position="254"/>
        <end position="276"/>
    </location>
</feature>
<evidence type="ECO:0000256" key="2">
    <source>
        <dbReference type="ARBA" id="ARBA00004556"/>
    </source>
</evidence>
<evidence type="ECO:0000256" key="7">
    <source>
        <dbReference type="ARBA" id="ARBA00022483"/>
    </source>
</evidence>
<dbReference type="GO" id="GO:0030426">
    <property type="term" value="C:growth cone"/>
    <property type="evidence" value="ECO:0007669"/>
    <property type="project" value="UniProtKB-SubCell"/>
</dbReference>
<keyword evidence="6" id="KW-0813">Transport</keyword>
<dbReference type="PANTHER" id="PTHR21426:SF12">
    <property type="entry name" value="EXOCYST COMPLEX COMPONENT 8"/>
    <property type="match status" value="1"/>
</dbReference>
<dbReference type="InterPro" id="IPR042560">
    <property type="entry name" value="Exo84_C_2"/>
</dbReference>
<dbReference type="InterPro" id="IPR016159">
    <property type="entry name" value="Cullin_repeat-like_dom_sf"/>
</dbReference>
<dbReference type="GO" id="GO:0048471">
    <property type="term" value="C:perinuclear region of cytoplasm"/>
    <property type="evidence" value="ECO:0007669"/>
    <property type="project" value="UniProtKB-SubCell"/>
</dbReference>
<dbReference type="PANTHER" id="PTHR21426">
    <property type="entry name" value="EXOCYST COMPLEX COMPONENT 8"/>
    <property type="match status" value="1"/>
</dbReference>
<dbReference type="CDD" id="cd01226">
    <property type="entry name" value="PH_RalBD_exo84"/>
    <property type="match status" value="1"/>
</dbReference>
<dbReference type="Gene3D" id="1.20.58.1210">
    <property type="entry name" value="Exo84p, N-terminal helical domain"/>
    <property type="match status" value="1"/>
</dbReference>
<dbReference type="Proteomes" id="UP000593567">
    <property type="component" value="Unassembled WGS sequence"/>
</dbReference>
<feature type="domain" description="PH" evidence="10">
    <location>
        <begin position="136"/>
        <end position="240"/>
    </location>
</feature>
<evidence type="ECO:0000256" key="6">
    <source>
        <dbReference type="ARBA" id="ARBA00022448"/>
    </source>
</evidence>
<evidence type="ECO:0000256" key="5">
    <source>
        <dbReference type="ARBA" id="ARBA00017509"/>
    </source>
</evidence>
<dbReference type="InterPro" id="IPR032403">
    <property type="entry name" value="Exo84_C"/>
</dbReference>
<comment type="subcellular location">
    <subcellularLocation>
        <location evidence="3">Cell projection</location>
        <location evidence="3">Growth cone</location>
    </subcellularLocation>
    <subcellularLocation>
        <location evidence="2">Cytoplasm</location>
        <location evidence="2">Perinuclear region</location>
    </subcellularLocation>
</comment>
<evidence type="ECO:0000256" key="1">
    <source>
        <dbReference type="ARBA" id="ARBA00002660"/>
    </source>
</evidence>
<dbReference type="SMART" id="SM00233">
    <property type="entry name" value="PH"/>
    <property type="match status" value="1"/>
</dbReference>
<keyword evidence="8" id="KW-0653">Protein transport</keyword>
<dbReference type="GO" id="GO:0006887">
    <property type="term" value="P:exocytosis"/>
    <property type="evidence" value="ECO:0007669"/>
    <property type="project" value="UniProtKB-KW"/>
</dbReference>